<proteinExistence type="predicted"/>
<accession>A0A8S5TGC5</accession>
<protein>
    <submittedName>
        <fullName evidence="2">Rad50 zinc hook motif</fullName>
    </submittedName>
</protein>
<sequence length="285" mass="31383">MYNMNNYGQQFNGMAYGNNAPQNPTMSQLLSPEEMSEIQKAPQAFQTKLTRDEYLRALCTHKDQNGNIKLEKLADGRYHCPICNSDFNLIDLNSAKGDIEQICLNMNDLYQSIKTYLPNPTSSMRDIYMMIAFFNKIPQLWGIAKNAFEKITNVNGVLQPADENNAFQILGNIFNQPGFGGLYPNNFQAGIGNPAMMYNAAPTTAMYNTQQFPNQGMMQNPAQTMPQFPSPNPIGTVEAPQDFTANQQATYTVNPNVAAAPAAANPNVAPVPTPDVVEPAAQPQA</sequence>
<evidence type="ECO:0000256" key="1">
    <source>
        <dbReference type="SAM" id="MobiDB-lite"/>
    </source>
</evidence>
<evidence type="ECO:0000313" key="2">
    <source>
        <dbReference type="EMBL" id="DAF62356.1"/>
    </source>
</evidence>
<dbReference type="EMBL" id="BK032823">
    <property type="protein sequence ID" value="DAF62356.1"/>
    <property type="molecule type" value="Genomic_DNA"/>
</dbReference>
<name>A0A8S5TGC5_9CAUD</name>
<organism evidence="2">
    <name type="scientific">Myoviridae sp. ctIty1</name>
    <dbReference type="NCBI Taxonomy" id="2827673"/>
    <lineage>
        <taxon>Viruses</taxon>
        <taxon>Duplodnaviria</taxon>
        <taxon>Heunggongvirae</taxon>
        <taxon>Uroviricota</taxon>
        <taxon>Caudoviricetes</taxon>
    </lineage>
</organism>
<feature type="region of interest" description="Disordered" evidence="1">
    <location>
        <begin position="263"/>
        <end position="285"/>
    </location>
</feature>
<reference evidence="2" key="1">
    <citation type="journal article" date="2021" name="Proc. Natl. Acad. Sci. U.S.A.">
        <title>A Catalog of Tens of Thousands of Viruses from Human Metagenomes Reveals Hidden Associations with Chronic Diseases.</title>
        <authorList>
            <person name="Tisza M.J."/>
            <person name="Buck C.B."/>
        </authorList>
    </citation>
    <scope>NUCLEOTIDE SEQUENCE</scope>
    <source>
        <strain evidence="2">CtIty1</strain>
    </source>
</reference>